<feature type="non-terminal residue" evidence="1">
    <location>
        <position position="1"/>
    </location>
</feature>
<dbReference type="Gene3D" id="3.50.30.30">
    <property type="match status" value="1"/>
</dbReference>
<dbReference type="CDD" id="cd02120">
    <property type="entry name" value="PA_subtilisin_like"/>
    <property type="match status" value="1"/>
</dbReference>
<dbReference type="EMBL" id="RWGY01000004">
    <property type="protein sequence ID" value="TVU48314.1"/>
    <property type="molecule type" value="Genomic_DNA"/>
</dbReference>
<organism evidence="1 2">
    <name type="scientific">Eragrostis curvula</name>
    <name type="common">weeping love grass</name>
    <dbReference type="NCBI Taxonomy" id="38414"/>
    <lineage>
        <taxon>Eukaryota</taxon>
        <taxon>Viridiplantae</taxon>
        <taxon>Streptophyta</taxon>
        <taxon>Embryophyta</taxon>
        <taxon>Tracheophyta</taxon>
        <taxon>Spermatophyta</taxon>
        <taxon>Magnoliopsida</taxon>
        <taxon>Liliopsida</taxon>
        <taxon>Poales</taxon>
        <taxon>Poaceae</taxon>
        <taxon>PACMAD clade</taxon>
        <taxon>Chloridoideae</taxon>
        <taxon>Eragrostideae</taxon>
        <taxon>Eragrostidinae</taxon>
        <taxon>Eragrostis</taxon>
    </lineage>
</organism>
<gene>
    <name evidence="1" type="ORF">EJB05_07947</name>
</gene>
<protein>
    <submittedName>
        <fullName evidence="1">Uncharacterized protein</fullName>
    </submittedName>
</protein>
<dbReference type="AlphaFoldDB" id="A0A5J9WM00"/>
<dbReference type="OrthoDB" id="1922155at2759"/>
<keyword evidence="2" id="KW-1185">Reference proteome</keyword>
<evidence type="ECO:0000313" key="2">
    <source>
        <dbReference type="Proteomes" id="UP000324897"/>
    </source>
</evidence>
<proteinExistence type="predicted"/>
<dbReference type="Proteomes" id="UP000324897">
    <property type="component" value="Chromosome 5"/>
</dbReference>
<dbReference type="Gramene" id="TVU48314">
    <property type="protein sequence ID" value="TVU48314"/>
    <property type="gene ID" value="EJB05_07947"/>
</dbReference>
<sequence length="161" mass="17533">MVGCSMGLGILSLATKKFDLQMTNKQALLAQGESFVVKDMKAYLVESSSVFTDGTCAFEQLINRTAASGKIVLCFATMGMVSSEGAALAVYAGKGIGVIFADTITRKSTQDNFLPTVHVDLQQGTRILHYIRSSRCFIRLISSLGQSQMRDQLVLLSELYF</sequence>
<evidence type="ECO:0000313" key="1">
    <source>
        <dbReference type="EMBL" id="TVU48314.1"/>
    </source>
</evidence>
<reference evidence="1 2" key="1">
    <citation type="journal article" date="2019" name="Sci. Rep.">
        <title>A high-quality genome of Eragrostis curvula grass provides insights into Poaceae evolution and supports new strategies to enhance forage quality.</title>
        <authorList>
            <person name="Carballo J."/>
            <person name="Santos B.A.C.M."/>
            <person name="Zappacosta D."/>
            <person name="Garbus I."/>
            <person name="Selva J.P."/>
            <person name="Gallo C.A."/>
            <person name="Diaz A."/>
            <person name="Albertini E."/>
            <person name="Caccamo M."/>
            <person name="Echenique V."/>
        </authorList>
    </citation>
    <scope>NUCLEOTIDE SEQUENCE [LARGE SCALE GENOMIC DNA]</scope>
    <source>
        <strain evidence="2">cv. Victoria</strain>
        <tissue evidence="1">Leaf</tissue>
    </source>
</reference>
<comment type="caution">
    <text evidence="1">The sequence shown here is derived from an EMBL/GenBank/DDBJ whole genome shotgun (WGS) entry which is preliminary data.</text>
</comment>
<accession>A0A5J9WM00</accession>
<name>A0A5J9WM00_9POAL</name>